<protein>
    <submittedName>
        <fullName evidence="2">Uncharacterized protein</fullName>
    </submittedName>
</protein>
<organism evidence="2 3">
    <name type="scientific">Nonomuraea zeae</name>
    <dbReference type="NCBI Taxonomy" id="1642303"/>
    <lineage>
        <taxon>Bacteria</taxon>
        <taxon>Bacillati</taxon>
        <taxon>Actinomycetota</taxon>
        <taxon>Actinomycetes</taxon>
        <taxon>Streptosporangiales</taxon>
        <taxon>Streptosporangiaceae</taxon>
        <taxon>Nonomuraea</taxon>
    </lineage>
</organism>
<evidence type="ECO:0000313" key="2">
    <source>
        <dbReference type="EMBL" id="TMR14144.1"/>
    </source>
</evidence>
<name>A0A5S4FAH6_9ACTN</name>
<dbReference type="EMBL" id="VCKX01000414">
    <property type="protein sequence ID" value="TMR14144.1"/>
    <property type="molecule type" value="Genomic_DNA"/>
</dbReference>
<keyword evidence="1" id="KW-0732">Signal</keyword>
<dbReference type="RefSeq" id="WP_138698185.1">
    <property type="nucleotide sequence ID" value="NZ_JBHSAZ010000081.1"/>
</dbReference>
<dbReference type="Proteomes" id="UP000306628">
    <property type="component" value="Unassembled WGS sequence"/>
</dbReference>
<evidence type="ECO:0000313" key="3">
    <source>
        <dbReference type="Proteomes" id="UP000306628"/>
    </source>
</evidence>
<dbReference type="AlphaFoldDB" id="A0A5S4FAH6"/>
<dbReference type="OrthoDB" id="3543591at2"/>
<feature type="chain" id="PRO_5024401877" evidence="1">
    <location>
        <begin position="29"/>
        <end position="75"/>
    </location>
</feature>
<feature type="signal peptide" evidence="1">
    <location>
        <begin position="1"/>
        <end position="28"/>
    </location>
</feature>
<sequence length="75" mass="8205">MFSRTKRIFGIAALAFAAATAMAVPAHADDDRSLELRRLQELAWPFCLTGTELGIPIVDVVLPEFLPCADAKFLN</sequence>
<gene>
    <name evidence="2" type="ORF">ETD85_57025</name>
</gene>
<evidence type="ECO:0000256" key="1">
    <source>
        <dbReference type="SAM" id="SignalP"/>
    </source>
</evidence>
<reference evidence="2 3" key="1">
    <citation type="submission" date="2019-05" db="EMBL/GenBank/DDBJ databases">
        <title>Draft genome sequence of Nonomuraea zeae DSM 100528.</title>
        <authorList>
            <person name="Saricaoglu S."/>
            <person name="Isik K."/>
        </authorList>
    </citation>
    <scope>NUCLEOTIDE SEQUENCE [LARGE SCALE GENOMIC DNA]</scope>
    <source>
        <strain evidence="2 3">DSM 100528</strain>
    </source>
</reference>
<accession>A0A5S4FAH6</accession>
<comment type="caution">
    <text evidence="2">The sequence shown here is derived from an EMBL/GenBank/DDBJ whole genome shotgun (WGS) entry which is preliminary data.</text>
</comment>
<proteinExistence type="predicted"/>
<keyword evidence="3" id="KW-1185">Reference proteome</keyword>